<sequence>MTSSVHHFLALCSIILFFISPSIAQKSFRPKALFLPVSKDSSSLQYITHVNQRTPLVSQKLVVDLGGQYLWVDCEQAGHVSSSYRRARCGSIQCKLVKSINCINNGTCTVSPDNTVTGTYDIAELGEDVVSIRYSNGYNPGREASGRKFLFGCAPTHLLEDLARGVKGMAGLGRNKVSLPSQFSAAFSFHKKFAICLSSSNQANGGSIFFGNGPYFMLPNNIDISKSLTYTPLIINPVSTAINYNAGEPSSEYFIGVKSIKINGNPVKLNSTLLSINKEGYGGTKISTVHRYTVLETSIYNSVVKAFVQAMANISEVVQHG</sequence>
<keyword evidence="6" id="KW-1185">Reference proteome</keyword>
<evidence type="ECO:0000313" key="6">
    <source>
        <dbReference type="Proteomes" id="UP001314170"/>
    </source>
</evidence>
<dbReference type="GO" id="GO:0004190">
    <property type="term" value="F:aspartic-type endopeptidase activity"/>
    <property type="evidence" value="ECO:0007669"/>
    <property type="project" value="InterPro"/>
</dbReference>
<dbReference type="PANTHER" id="PTHR47965:SF103">
    <property type="entry name" value="EUKARYOTIC ASPARTYL PROTEASE FAMILY PROTEIN"/>
    <property type="match status" value="1"/>
</dbReference>
<feature type="chain" id="PRO_5043427076" description="Peptidase A1 domain-containing protein" evidence="3">
    <location>
        <begin position="25"/>
        <end position="321"/>
    </location>
</feature>
<dbReference type="EMBL" id="CAWUPB010001178">
    <property type="protein sequence ID" value="CAK7349810.1"/>
    <property type="molecule type" value="Genomic_DNA"/>
</dbReference>
<evidence type="ECO:0000259" key="4">
    <source>
        <dbReference type="PROSITE" id="PS51767"/>
    </source>
</evidence>
<evidence type="ECO:0000256" key="2">
    <source>
        <dbReference type="ARBA" id="ARBA00022729"/>
    </source>
</evidence>
<dbReference type="Proteomes" id="UP001314170">
    <property type="component" value="Unassembled WGS sequence"/>
</dbReference>
<protein>
    <recommendedName>
        <fullName evidence="4">Peptidase A1 domain-containing protein</fullName>
    </recommendedName>
</protein>
<dbReference type="PROSITE" id="PS51767">
    <property type="entry name" value="PEPTIDASE_A1"/>
    <property type="match status" value="1"/>
</dbReference>
<keyword evidence="2 3" id="KW-0732">Signal</keyword>
<dbReference type="InterPro" id="IPR032799">
    <property type="entry name" value="TAXi_C"/>
</dbReference>
<dbReference type="AlphaFoldDB" id="A0AAV1SEV4"/>
<dbReference type="GO" id="GO:0006508">
    <property type="term" value="P:proteolysis"/>
    <property type="evidence" value="ECO:0007669"/>
    <property type="project" value="InterPro"/>
</dbReference>
<comment type="similarity">
    <text evidence="1">Belongs to the peptidase A1 family.</text>
</comment>
<dbReference type="PANTHER" id="PTHR47965">
    <property type="entry name" value="ASPARTYL PROTEASE-RELATED"/>
    <property type="match status" value="1"/>
</dbReference>
<dbReference type="Gene3D" id="2.40.70.10">
    <property type="entry name" value="Acid Proteases"/>
    <property type="match status" value="2"/>
</dbReference>
<dbReference type="InterPro" id="IPR001461">
    <property type="entry name" value="Aspartic_peptidase_A1"/>
</dbReference>
<gene>
    <name evidence="5" type="ORF">DCAF_LOCUS22531</name>
</gene>
<dbReference type="SUPFAM" id="SSF50630">
    <property type="entry name" value="Acid proteases"/>
    <property type="match status" value="1"/>
</dbReference>
<name>A0AAV1SEV4_9ROSI</name>
<dbReference type="InterPro" id="IPR033121">
    <property type="entry name" value="PEPTIDASE_A1"/>
</dbReference>
<feature type="domain" description="Peptidase A1" evidence="4">
    <location>
        <begin position="46"/>
        <end position="321"/>
    </location>
</feature>
<proteinExistence type="inferred from homology"/>
<reference evidence="5 6" key="1">
    <citation type="submission" date="2024-01" db="EMBL/GenBank/DDBJ databases">
        <authorList>
            <person name="Waweru B."/>
        </authorList>
    </citation>
    <scope>NUCLEOTIDE SEQUENCE [LARGE SCALE GENOMIC DNA]</scope>
</reference>
<dbReference type="Pfam" id="PF14541">
    <property type="entry name" value="TAXi_C"/>
    <property type="match status" value="1"/>
</dbReference>
<feature type="signal peptide" evidence="3">
    <location>
        <begin position="1"/>
        <end position="24"/>
    </location>
</feature>
<dbReference type="InterPro" id="IPR032861">
    <property type="entry name" value="TAXi_N"/>
</dbReference>
<evidence type="ECO:0000256" key="3">
    <source>
        <dbReference type="SAM" id="SignalP"/>
    </source>
</evidence>
<dbReference type="FunFam" id="2.40.70.10:FF:000045">
    <property type="entry name" value="Basic 7S globulin"/>
    <property type="match status" value="1"/>
</dbReference>
<evidence type="ECO:0000313" key="5">
    <source>
        <dbReference type="EMBL" id="CAK7349810.1"/>
    </source>
</evidence>
<organism evidence="5 6">
    <name type="scientific">Dovyalis caffra</name>
    <dbReference type="NCBI Taxonomy" id="77055"/>
    <lineage>
        <taxon>Eukaryota</taxon>
        <taxon>Viridiplantae</taxon>
        <taxon>Streptophyta</taxon>
        <taxon>Embryophyta</taxon>
        <taxon>Tracheophyta</taxon>
        <taxon>Spermatophyta</taxon>
        <taxon>Magnoliopsida</taxon>
        <taxon>eudicotyledons</taxon>
        <taxon>Gunneridae</taxon>
        <taxon>Pentapetalae</taxon>
        <taxon>rosids</taxon>
        <taxon>fabids</taxon>
        <taxon>Malpighiales</taxon>
        <taxon>Salicaceae</taxon>
        <taxon>Flacourtieae</taxon>
        <taxon>Dovyalis</taxon>
    </lineage>
</organism>
<dbReference type="InterPro" id="IPR021109">
    <property type="entry name" value="Peptidase_aspartic_dom_sf"/>
</dbReference>
<accession>A0AAV1SEV4</accession>
<comment type="caution">
    <text evidence="5">The sequence shown here is derived from an EMBL/GenBank/DDBJ whole genome shotgun (WGS) entry which is preliminary data.</text>
</comment>
<dbReference type="Pfam" id="PF14543">
    <property type="entry name" value="TAXi_N"/>
    <property type="match status" value="1"/>
</dbReference>
<evidence type="ECO:0000256" key="1">
    <source>
        <dbReference type="ARBA" id="ARBA00007447"/>
    </source>
</evidence>